<evidence type="ECO:0000313" key="1">
    <source>
        <dbReference type="EMBL" id="MDQ0233402.1"/>
    </source>
</evidence>
<gene>
    <name evidence="1" type="ORF">J2S19_004749</name>
</gene>
<evidence type="ECO:0000313" key="2">
    <source>
        <dbReference type="Proteomes" id="UP001234495"/>
    </source>
</evidence>
<sequence length="82" mass="9438">MIGNYGENSIELDISALRKDIQSGKVKDVVILSPKQIQKIIERDVISSDFWKNRAINWTKRDNVYLIKGEVPSQYIKVSSKE</sequence>
<organism evidence="1 2">
    <name type="scientific">Metabacillus malikii</name>
    <dbReference type="NCBI Taxonomy" id="1504265"/>
    <lineage>
        <taxon>Bacteria</taxon>
        <taxon>Bacillati</taxon>
        <taxon>Bacillota</taxon>
        <taxon>Bacilli</taxon>
        <taxon>Bacillales</taxon>
        <taxon>Bacillaceae</taxon>
        <taxon>Metabacillus</taxon>
    </lineage>
</organism>
<name>A0ABT9ZMB4_9BACI</name>
<comment type="caution">
    <text evidence="1">The sequence shown here is derived from an EMBL/GenBank/DDBJ whole genome shotgun (WGS) entry which is preliminary data.</text>
</comment>
<dbReference type="EMBL" id="JAUSUD010000039">
    <property type="protein sequence ID" value="MDQ0233402.1"/>
    <property type="molecule type" value="Genomic_DNA"/>
</dbReference>
<proteinExistence type="predicted"/>
<keyword evidence="2" id="KW-1185">Reference proteome</keyword>
<dbReference type="Proteomes" id="UP001234495">
    <property type="component" value="Unassembled WGS sequence"/>
</dbReference>
<accession>A0ABT9ZMB4</accession>
<protein>
    <submittedName>
        <fullName evidence="1">Uncharacterized protein</fullName>
    </submittedName>
</protein>
<reference evidence="1 2" key="1">
    <citation type="submission" date="2023-07" db="EMBL/GenBank/DDBJ databases">
        <title>Genomic Encyclopedia of Type Strains, Phase IV (KMG-IV): sequencing the most valuable type-strain genomes for metagenomic binning, comparative biology and taxonomic classification.</title>
        <authorList>
            <person name="Goeker M."/>
        </authorList>
    </citation>
    <scope>NUCLEOTIDE SEQUENCE [LARGE SCALE GENOMIC DNA]</scope>
    <source>
        <strain evidence="1 2">DSM 29005</strain>
    </source>
</reference>